<keyword evidence="2" id="KW-1133">Transmembrane helix</keyword>
<keyword evidence="4" id="KW-0378">Hydrolase</keyword>
<keyword evidence="2" id="KW-0472">Membrane</keyword>
<feature type="transmembrane region" description="Helical" evidence="2">
    <location>
        <begin position="6"/>
        <end position="23"/>
    </location>
</feature>
<dbReference type="PROSITE" id="PS51762">
    <property type="entry name" value="GH16_2"/>
    <property type="match status" value="1"/>
</dbReference>
<feature type="domain" description="GH16" evidence="3">
    <location>
        <begin position="51"/>
        <end position="283"/>
    </location>
</feature>
<name>A0A6L3V656_9BACI</name>
<dbReference type="Proteomes" id="UP000481030">
    <property type="component" value="Unassembled WGS sequence"/>
</dbReference>
<dbReference type="PANTHER" id="PTHR10963:SF55">
    <property type="entry name" value="GLYCOSIDE HYDROLASE FAMILY 16 PROTEIN"/>
    <property type="match status" value="1"/>
</dbReference>
<dbReference type="InterPro" id="IPR013320">
    <property type="entry name" value="ConA-like_dom_sf"/>
</dbReference>
<accession>A0A6L3V656</accession>
<proteinExistence type="inferred from homology"/>
<evidence type="ECO:0000256" key="1">
    <source>
        <dbReference type="ARBA" id="ARBA00006865"/>
    </source>
</evidence>
<dbReference type="CDD" id="cd08023">
    <property type="entry name" value="GH16_laminarinase_like"/>
    <property type="match status" value="1"/>
</dbReference>
<evidence type="ECO:0000256" key="2">
    <source>
        <dbReference type="SAM" id="Phobius"/>
    </source>
</evidence>
<organism evidence="4 5">
    <name type="scientific">Cytobacillus depressus</name>
    <dbReference type="NCBI Taxonomy" id="1602942"/>
    <lineage>
        <taxon>Bacteria</taxon>
        <taxon>Bacillati</taxon>
        <taxon>Bacillota</taxon>
        <taxon>Bacilli</taxon>
        <taxon>Bacillales</taxon>
        <taxon>Bacillaceae</taxon>
        <taxon>Cytobacillus</taxon>
    </lineage>
</organism>
<dbReference type="InterPro" id="IPR000757">
    <property type="entry name" value="Beta-glucanase-like"/>
</dbReference>
<dbReference type="AlphaFoldDB" id="A0A6L3V656"/>
<evidence type="ECO:0000259" key="3">
    <source>
        <dbReference type="PROSITE" id="PS51762"/>
    </source>
</evidence>
<dbReference type="PANTHER" id="PTHR10963">
    <property type="entry name" value="GLYCOSYL HYDROLASE-RELATED"/>
    <property type="match status" value="1"/>
</dbReference>
<keyword evidence="5" id="KW-1185">Reference proteome</keyword>
<comment type="similarity">
    <text evidence="1">Belongs to the glycosyl hydrolase 16 family.</text>
</comment>
<dbReference type="RefSeq" id="WP_151534681.1">
    <property type="nucleotide sequence ID" value="NZ_WBOS01000003.1"/>
</dbReference>
<dbReference type="Pfam" id="PF00722">
    <property type="entry name" value="Glyco_hydro_16"/>
    <property type="match status" value="1"/>
</dbReference>
<sequence>MKKFLFGIIVIAVILFVMYLVMFKNQHETEKGFSLLTEDTNMENINSTLLEEQANKTQDGWYLVWEDNFDGKRLDLKKWNIEEWAAVKNNELQYYGSKNVDVEKGYLKIISKKENKGGRKYTSGAIHSKDKFSFLYGKVEMRAKLPGGQGIFPAFWMMTNKDHIWLPEIDIMEMLGQKPDEIWMVMHRLGEDKKLKSVSSVYKGIDYTKDFHVFGIEWTPNNITWFIDGIERFKIDQFIPQEEMYLYLNTAVGGNWPGSPDHTTPFPAIFQVDYVRVYQKTEE</sequence>
<keyword evidence="2" id="KW-0812">Transmembrane</keyword>
<reference evidence="4 5" key="1">
    <citation type="journal article" date="2016" name="Antonie Van Leeuwenhoek">
        <title>Bacillus depressus sp. nov., isolated from soil of a sunflower field.</title>
        <authorList>
            <person name="Wei X."/>
            <person name="Xin D."/>
            <person name="Xin Y."/>
            <person name="Zhang H."/>
            <person name="Wang T."/>
            <person name="Zhang J."/>
        </authorList>
    </citation>
    <scope>NUCLEOTIDE SEQUENCE [LARGE SCALE GENOMIC DNA]</scope>
    <source>
        <strain evidence="4 5">BZ1</strain>
    </source>
</reference>
<gene>
    <name evidence="4" type="ORF">F7731_10250</name>
</gene>
<dbReference type="Gene3D" id="2.60.120.200">
    <property type="match status" value="1"/>
</dbReference>
<dbReference type="InterPro" id="IPR050546">
    <property type="entry name" value="Glycosyl_Hydrlase_16"/>
</dbReference>
<dbReference type="GO" id="GO:0005975">
    <property type="term" value="P:carbohydrate metabolic process"/>
    <property type="evidence" value="ECO:0007669"/>
    <property type="project" value="InterPro"/>
</dbReference>
<dbReference type="EMBL" id="WBOS01000003">
    <property type="protein sequence ID" value="KAB2336726.1"/>
    <property type="molecule type" value="Genomic_DNA"/>
</dbReference>
<dbReference type="OrthoDB" id="9809583at2"/>
<dbReference type="SUPFAM" id="SSF49899">
    <property type="entry name" value="Concanavalin A-like lectins/glucanases"/>
    <property type="match status" value="1"/>
</dbReference>
<protein>
    <submittedName>
        <fullName evidence="4">Glycoside hydrolase family 16 protein</fullName>
    </submittedName>
</protein>
<dbReference type="GO" id="GO:0004553">
    <property type="term" value="F:hydrolase activity, hydrolyzing O-glycosyl compounds"/>
    <property type="evidence" value="ECO:0007669"/>
    <property type="project" value="InterPro"/>
</dbReference>
<comment type="caution">
    <text evidence="4">The sequence shown here is derived from an EMBL/GenBank/DDBJ whole genome shotgun (WGS) entry which is preliminary data.</text>
</comment>
<evidence type="ECO:0000313" key="5">
    <source>
        <dbReference type="Proteomes" id="UP000481030"/>
    </source>
</evidence>
<evidence type="ECO:0000313" key="4">
    <source>
        <dbReference type="EMBL" id="KAB2336726.1"/>
    </source>
</evidence>